<keyword evidence="2" id="KW-0238">DNA-binding</keyword>
<accession>A0A378ZXU8</accession>
<dbReference type="CDD" id="cd06999">
    <property type="entry name" value="cupin_HpaA-like_N"/>
    <property type="match status" value="1"/>
</dbReference>
<dbReference type="GO" id="GO:0043565">
    <property type="term" value="F:sequence-specific DNA binding"/>
    <property type="evidence" value="ECO:0007669"/>
    <property type="project" value="InterPro"/>
</dbReference>
<evidence type="ECO:0000256" key="1">
    <source>
        <dbReference type="ARBA" id="ARBA00023015"/>
    </source>
</evidence>
<protein>
    <submittedName>
        <fullName evidence="7">Bacillibactin transport regulator</fullName>
    </submittedName>
</protein>
<dbReference type="SUPFAM" id="SSF51215">
    <property type="entry name" value="Regulatory protein AraC"/>
    <property type="match status" value="1"/>
</dbReference>
<keyword evidence="3" id="KW-0010">Activator</keyword>
<dbReference type="Pfam" id="PF02311">
    <property type="entry name" value="AraC_binding"/>
    <property type="match status" value="1"/>
</dbReference>
<feature type="region of interest" description="Disordered" evidence="5">
    <location>
        <begin position="283"/>
        <end position="333"/>
    </location>
</feature>
<gene>
    <name evidence="7" type="primary">btr_3</name>
    <name evidence="7" type="ORF">NCTC13350_02613</name>
</gene>
<organism evidence="7 8">
    <name type="scientific">Pannonibacter phragmitetus</name>
    <dbReference type="NCBI Taxonomy" id="121719"/>
    <lineage>
        <taxon>Bacteria</taxon>
        <taxon>Pseudomonadati</taxon>
        <taxon>Pseudomonadota</taxon>
        <taxon>Alphaproteobacteria</taxon>
        <taxon>Hyphomicrobiales</taxon>
        <taxon>Stappiaceae</taxon>
        <taxon>Pannonibacter</taxon>
    </lineage>
</organism>
<dbReference type="InterPro" id="IPR003313">
    <property type="entry name" value="AraC-bd"/>
</dbReference>
<dbReference type="InterPro" id="IPR009057">
    <property type="entry name" value="Homeodomain-like_sf"/>
</dbReference>
<feature type="compositionally biased region" description="Low complexity" evidence="5">
    <location>
        <begin position="319"/>
        <end position="333"/>
    </location>
</feature>
<dbReference type="PANTHER" id="PTHR43280">
    <property type="entry name" value="ARAC-FAMILY TRANSCRIPTIONAL REGULATOR"/>
    <property type="match status" value="1"/>
</dbReference>
<evidence type="ECO:0000256" key="5">
    <source>
        <dbReference type="SAM" id="MobiDB-lite"/>
    </source>
</evidence>
<dbReference type="Proteomes" id="UP000255000">
    <property type="component" value="Unassembled WGS sequence"/>
</dbReference>
<evidence type="ECO:0000256" key="3">
    <source>
        <dbReference type="ARBA" id="ARBA00023159"/>
    </source>
</evidence>
<dbReference type="InterPro" id="IPR047264">
    <property type="entry name" value="Cupin_HpaA-like_N"/>
</dbReference>
<dbReference type="OrthoDB" id="9814125at2"/>
<dbReference type="SMART" id="SM00342">
    <property type="entry name" value="HTH_ARAC"/>
    <property type="match status" value="1"/>
</dbReference>
<dbReference type="InterPro" id="IPR020449">
    <property type="entry name" value="Tscrpt_reg_AraC-type_HTH"/>
</dbReference>
<dbReference type="Gene3D" id="1.10.10.60">
    <property type="entry name" value="Homeodomain-like"/>
    <property type="match status" value="1"/>
</dbReference>
<dbReference type="GO" id="GO:0003700">
    <property type="term" value="F:DNA-binding transcription factor activity"/>
    <property type="evidence" value="ECO:0007669"/>
    <property type="project" value="InterPro"/>
</dbReference>
<sequence>MSAAASLPRYHLYGETEGASEFDFFHIETIRARSLALGWQLELHAHQHLAQILHISKGGGRLIEADGEREIRAGGIAFTPPGVLHGWSFSPETEGYVVSFTPDYLVAGGESRSDAERAALTSAGNTLLHPQGHEARLSFYFGEMAREFDEGARRRAFFRPLVALSLLIVFPGEVAGSADRAPGFSLFRFRQLVEDMFRSGQGAEAYAAEMGLTVQRLNRYCRLFTGRTVAQNVRDRLILEAKRLLAFSGLSVSQVAYDLGFEDPAYFSRVFRKETGEAPADFRARHMSGSAPDSTLSDAARRGDVAHSGVSDGHQPLSPLEGEMPPEGAEGGN</sequence>
<dbReference type="InterPro" id="IPR018060">
    <property type="entry name" value="HTH_AraC"/>
</dbReference>
<evidence type="ECO:0000256" key="4">
    <source>
        <dbReference type="ARBA" id="ARBA00023163"/>
    </source>
</evidence>
<evidence type="ECO:0000313" key="8">
    <source>
        <dbReference type="Proteomes" id="UP000255000"/>
    </source>
</evidence>
<dbReference type="PANTHER" id="PTHR43280:SF32">
    <property type="entry name" value="TRANSCRIPTIONAL REGULATORY PROTEIN"/>
    <property type="match status" value="1"/>
</dbReference>
<name>A0A378ZXU8_9HYPH</name>
<dbReference type="RefSeq" id="WP_019964606.1">
    <property type="nucleotide sequence ID" value="NZ_UGSK01000001.1"/>
</dbReference>
<dbReference type="SUPFAM" id="SSF46689">
    <property type="entry name" value="Homeodomain-like"/>
    <property type="match status" value="1"/>
</dbReference>
<dbReference type="PROSITE" id="PS01124">
    <property type="entry name" value="HTH_ARAC_FAMILY_2"/>
    <property type="match status" value="1"/>
</dbReference>
<keyword evidence="1" id="KW-0805">Transcription regulation</keyword>
<dbReference type="EMBL" id="UGSK01000001">
    <property type="protein sequence ID" value="SUB01669.1"/>
    <property type="molecule type" value="Genomic_DNA"/>
</dbReference>
<reference evidence="7 8" key="1">
    <citation type="submission" date="2018-06" db="EMBL/GenBank/DDBJ databases">
        <authorList>
            <consortium name="Pathogen Informatics"/>
            <person name="Doyle S."/>
        </authorList>
    </citation>
    <scope>NUCLEOTIDE SEQUENCE [LARGE SCALE GENOMIC DNA]</scope>
    <source>
        <strain evidence="7 8">NCTC13350</strain>
    </source>
</reference>
<evidence type="ECO:0000256" key="2">
    <source>
        <dbReference type="ARBA" id="ARBA00023125"/>
    </source>
</evidence>
<dbReference type="Pfam" id="PF12833">
    <property type="entry name" value="HTH_18"/>
    <property type="match status" value="1"/>
</dbReference>
<proteinExistence type="predicted"/>
<evidence type="ECO:0000259" key="6">
    <source>
        <dbReference type="PROSITE" id="PS01124"/>
    </source>
</evidence>
<dbReference type="InterPro" id="IPR014710">
    <property type="entry name" value="RmlC-like_jellyroll"/>
</dbReference>
<dbReference type="PRINTS" id="PR00032">
    <property type="entry name" value="HTHARAC"/>
</dbReference>
<evidence type="ECO:0000313" key="7">
    <source>
        <dbReference type="EMBL" id="SUB01669.1"/>
    </source>
</evidence>
<keyword evidence="4" id="KW-0804">Transcription</keyword>
<dbReference type="InterPro" id="IPR037923">
    <property type="entry name" value="HTH-like"/>
</dbReference>
<dbReference type="AlphaFoldDB" id="A0A378ZXU8"/>
<dbReference type="Gene3D" id="2.60.120.10">
    <property type="entry name" value="Jelly Rolls"/>
    <property type="match status" value="1"/>
</dbReference>
<feature type="domain" description="HTH araC/xylS-type" evidence="6">
    <location>
        <begin position="187"/>
        <end position="285"/>
    </location>
</feature>